<dbReference type="Proteomes" id="UP000494206">
    <property type="component" value="Unassembled WGS sequence"/>
</dbReference>
<dbReference type="OrthoDB" id="5773944at2759"/>
<name>A0A8S1F2Z7_9PELO</name>
<keyword evidence="2" id="KW-1185">Reference proteome</keyword>
<evidence type="ECO:0000313" key="1">
    <source>
        <dbReference type="EMBL" id="CAB3406331.1"/>
    </source>
</evidence>
<gene>
    <name evidence="1" type="ORF">CBOVIS_LOCUS8414</name>
</gene>
<comment type="caution">
    <text evidence="1">The sequence shown here is derived from an EMBL/GenBank/DDBJ whole genome shotgun (WGS) entry which is preliminary data.</text>
</comment>
<proteinExistence type="predicted"/>
<protein>
    <submittedName>
        <fullName evidence="1">Uncharacterized protein</fullName>
    </submittedName>
</protein>
<dbReference type="EMBL" id="CADEPM010000005">
    <property type="protein sequence ID" value="CAB3406331.1"/>
    <property type="molecule type" value="Genomic_DNA"/>
</dbReference>
<reference evidence="1 2" key="1">
    <citation type="submission" date="2020-04" db="EMBL/GenBank/DDBJ databases">
        <authorList>
            <person name="Laetsch R D."/>
            <person name="Stevens L."/>
            <person name="Kumar S."/>
            <person name="Blaxter L. M."/>
        </authorList>
    </citation>
    <scope>NUCLEOTIDE SEQUENCE [LARGE SCALE GENOMIC DNA]</scope>
</reference>
<organism evidence="1 2">
    <name type="scientific">Caenorhabditis bovis</name>
    <dbReference type="NCBI Taxonomy" id="2654633"/>
    <lineage>
        <taxon>Eukaryota</taxon>
        <taxon>Metazoa</taxon>
        <taxon>Ecdysozoa</taxon>
        <taxon>Nematoda</taxon>
        <taxon>Chromadorea</taxon>
        <taxon>Rhabditida</taxon>
        <taxon>Rhabditina</taxon>
        <taxon>Rhabditomorpha</taxon>
        <taxon>Rhabditoidea</taxon>
        <taxon>Rhabditidae</taxon>
        <taxon>Peloderinae</taxon>
        <taxon>Caenorhabditis</taxon>
    </lineage>
</organism>
<sequence>MFAISNNGILRDSLAGILQLPAERVYAEYQPLPFTGHIVVGIEDLRDANLRFSIRYFLANVEKSIQLFIVKRDWNEHEEKFIDDVVKTEYRRAYELNQAAIDRVNKLPENDWKSLRIEQLIKWRTIPSISYTLLVLDENLKAKIDAVARITPCAISDDDETLSNKPPVLHWTADPLEGEVQFIIQISFPLAGPDESTFREICRSLKPHVETTYEWTGGMLVTSDPVRLHVQRLSDTVIEFAARICVDELEGDEADFPMRFVWPYLAVGLKQAIQSIADHPHMQYSISFIPYGNIFYHEKNVGARVFDATVFTSTALQYNKVGFLLNGVVHHVDISHVFPDGVYPSLARLLAMNPPSPRLSRPESVVESPSLISEPPTPGSLQVTHNRGRRVSFGTIKLMSDQPTSPEVPIVNDEKANGKVDEYIDRMLKQTIDQLAV</sequence>
<dbReference type="AlphaFoldDB" id="A0A8S1F2Z7"/>
<accession>A0A8S1F2Z7</accession>
<evidence type="ECO:0000313" key="2">
    <source>
        <dbReference type="Proteomes" id="UP000494206"/>
    </source>
</evidence>